<dbReference type="AlphaFoldDB" id="A0A5W8WTJ5"/>
<dbReference type="Pfam" id="PF13280">
    <property type="entry name" value="WYL"/>
    <property type="match status" value="1"/>
</dbReference>
<keyword evidence="1" id="KW-1133">Transmembrane helix</keyword>
<dbReference type="InterPro" id="IPR026881">
    <property type="entry name" value="WYL_dom"/>
</dbReference>
<evidence type="ECO:0000313" key="3">
    <source>
        <dbReference type="EMBL" id="EBY2534551.1"/>
    </source>
</evidence>
<name>A0A5W8WTJ5_SALET</name>
<accession>A0A5W8WTJ5</accession>
<feature type="transmembrane region" description="Helical" evidence="1">
    <location>
        <begin position="44"/>
        <end position="63"/>
    </location>
</feature>
<evidence type="ECO:0000259" key="2">
    <source>
        <dbReference type="Pfam" id="PF13280"/>
    </source>
</evidence>
<evidence type="ECO:0000256" key="1">
    <source>
        <dbReference type="SAM" id="Phobius"/>
    </source>
</evidence>
<keyword evidence="1" id="KW-0812">Transmembrane</keyword>
<reference evidence="3" key="1">
    <citation type="submission" date="2018-07" db="EMBL/GenBank/DDBJ databases">
        <authorList>
            <person name="Ashton P.M."/>
            <person name="Dallman T."/>
            <person name="Nair S."/>
            <person name="De Pinna E."/>
            <person name="Peters T."/>
            <person name="Grant K."/>
        </authorList>
    </citation>
    <scope>NUCLEOTIDE SEQUENCE</scope>
    <source>
        <strain evidence="3">563413</strain>
    </source>
</reference>
<keyword evidence="1" id="KW-0472">Membrane</keyword>
<gene>
    <name evidence="3" type="ORF">DU925_00720</name>
</gene>
<feature type="domain" description="WYL" evidence="2">
    <location>
        <begin position="228"/>
        <end position="277"/>
    </location>
</feature>
<comment type="caution">
    <text evidence="3">The sequence shown here is derived from an EMBL/GenBank/DDBJ whole genome shotgun (WGS) entry which is preliminary data.</text>
</comment>
<protein>
    <recommendedName>
        <fullName evidence="2">WYL domain-containing protein</fullName>
    </recommendedName>
</protein>
<sequence length="304" mass="35385">MQGNIIDMVKILFLNLLKAVIVFLLMICAIGFSIDENVSSTARFILAPLFSILLLFFFHKWLIKPLLLKAKSTKKIQKSRSHNVNSYETYVDSLTRNPMPTPASVSTAEKKPFHNRPVVVWSGTTKPVSFRILSEKERREGIFTQLEIHKDGDFYFYLADQSTGEITLVKEREIQSRIKINSQTYDFVELCRKVLKIDLSDLFEQAKEIRKAANEPYVIAKFSPITTSFTYLSSNGKERRTVDIDQVLKNDKNDYYLSGFCHLRKERRTFISSRFQTMLVTEGHKKYYFHDWLKNVIGIDYECS</sequence>
<feature type="transmembrane region" description="Helical" evidence="1">
    <location>
        <begin position="12"/>
        <end position="32"/>
    </location>
</feature>
<dbReference type="EMBL" id="AAHNOX010000001">
    <property type="protein sequence ID" value="EBY2534551.1"/>
    <property type="molecule type" value="Genomic_DNA"/>
</dbReference>
<organism evidence="3">
    <name type="scientific">Salmonella enterica subsp. enterica serovar Offa</name>
    <dbReference type="NCBI Taxonomy" id="2564879"/>
    <lineage>
        <taxon>Bacteria</taxon>
        <taxon>Pseudomonadati</taxon>
        <taxon>Pseudomonadota</taxon>
        <taxon>Gammaproteobacteria</taxon>
        <taxon>Enterobacterales</taxon>
        <taxon>Enterobacteriaceae</taxon>
        <taxon>Salmonella</taxon>
    </lineage>
</organism>
<proteinExistence type="predicted"/>